<reference evidence="2" key="1">
    <citation type="submission" date="2014-09" db="EMBL/GenBank/DDBJ databases">
        <authorList>
            <person name="Magalhaes I.L.F."/>
            <person name="Oliveira U."/>
            <person name="Santos F.R."/>
            <person name="Vidigal T.H.D.A."/>
            <person name="Brescovit A.D."/>
            <person name="Santos A.J."/>
        </authorList>
    </citation>
    <scope>NUCLEOTIDE SEQUENCE</scope>
    <source>
        <tissue evidence="2">Shoot tissue taken approximately 20 cm above the soil surface</tissue>
    </source>
</reference>
<reference evidence="2" key="2">
    <citation type="journal article" date="2015" name="Data Brief">
        <title>Shoot transcriptome of the giant reed, Arundo donax.</title>
        <authorList>
            <person name="Barrero R.A."/>
            <person name="Guerrero F.D."/>
            <person name="Moolhuijzen P."/>
            <person name="Goolsby J.A."/>
            <person name="Tidwell J."/>
            <person name="Bellgard S.E."/>
            <person name="Bellgard M.I."/>
        </authorList>
    </citation>
    <scope>NUCLEOTIDE SEQUENCE</scope>
    <source>
        <tissue evidence="2">Shoot tissue taken approximately 20 cm above the soil surface</tissue>
    </source>
</reference>
<protein>
    <submittedName>
        <fullName evidence="2">Uncharacterized protein</fullName>
    </submittedName>
</protein>
<evidence type="ECO:0000256" key="1">
    <source>
        <dbReference type="SAM" id="SignalP"/>
    </source>
</evidence>
<keyword evidence="1" id="KW-0732">Signal</keyword>
<accession>A0A0A9H1X7</accession>
<feature type="chain" id="PRO_5002065318" evidence="1">
    <location>
        <begin position="21"/>
        <end position="47"/>
    </location>
</feature>
<sequence>MWIELFHLHLFISWYRVVMNSELQSKQECSSMMWFFIFVHAHIELQF</sequence>
<dbReference type="EMBL" id="GBRH01166681">
    <property type="protein sequence ID" value="JAE31215.1"/>
    <property type="molecule type" value="Transcribed_RNA"/>
</dbReference>
<proteinExistence type="predicted"/>
<evidence type="ECO:0000313" key="2">
    <source>
        <dbReference type="EMBL" id="JAE31215.1"/>
    </source>
</evidence>
<organism evidence="2">
    <name type="scientific">Arundo donax</name>
    <name type="common">Giant reed</name>
    <name type="synonym">Donax arundinaceus</name>
    <dbReference type="NCBI Taxonomy" id="35708"/>
    <lineage>
        <taxon>Eukaryota</taxon>
        <taxon>Viridiplantae</taxon>
        <taxon>Streptophyta</taxon>
        <taxon>Embryophyta</taxon>
        <taxon>Tracheophyta</taxon>
        <taxon>Spermatophyta</taxon>
        <taxon>Magnoliopsida</taxon>
        <taxon>Liliopsida</taxon>
        <taxon>Poales</taxon>
        <taxon>Poaceae</taxon>
        <taxon>PACMAD clade</taxon>
        <taxon>Arundinoideae</taxon>
        <taxon>Arundineae</taxon>
        <taxon>Arundo</taxon>
    </lineage>
</organism>
<dbReference type="AlphaFoldDB" id="A0A0A9H1X7"/>
<name>A0A0A9H1X7_ARUDO</name>
<feature type="signal peptide" evidence="1">
    <location>
        <begin position="1"/>
        <end position="20"/>
    </location>
</feature>